<evidence type="ECO:0000259" key="3">
    <source>
        <dbReference type="PROSITE" id="PS50835"/>
    </source>
</evidence>
<gene>
    <name evidence="4" type="ORF">WR25_01681</name>
</gene>
<dbReference type="STRING" id="2018661.A0A2A2JSR1"/>
<accession>A0A2A2JSR1</accession>
<dbReference type="Gene3D" id="2.60.40.10">
    <property type="entry name" value="Immunoglobulins"/>
    <property type="match status" value="1"/>
</dbReference>
<keyword evidence="5" id="KW-1185">Reference proteome</keyword>
<feature type="domain" description="Ig-like" evidence="3">
    <location>
        <begin position="224"/>
        <end position="319"/>
    </location>
</feature>
<dbReference type="InterPro" id="IPR007110">
    <property type="entry name" value="Ig-like_dom"/>
</dbReference>
<dbReference type="PROSITE" id="PS50835">
    <property type="entry name" value="IG_LIKE"/>
    <property type="match status" value="1"/>
</dbReference>
<dbReference type="AlphaFoldDB" id="A0A2A2JSR1"/>
<dbReference type="InterPro" id="IPR003599">
    <property type="entry name" value="Ig_sub"/>
</dbReference>
<dbReference type="SMART" id="SM00409">
    <property type="entry name" value="IG"/>
    <property type="match status" value="2"/>
</dbReference>
<dbReference type="SUPFAM" id="SSF48726">
    <property type="entry name" value="Immunoglobulin"/>
    <property type="match status" value="1"/>
</dbReference>
<evidence type="ECO:0000313" key="4">
    <source>
        <dbReference type="EMBL" id="PAV64602.1"/>
    </source>
</evidence>
<dbReference type="InterPro" id="IPR036179">
    <property type="entry name" value="Ig-like_dom_sf"/>
</dbReference>
<comment type="caution">
    <text evidence="4">The sequence shown here is derived from an EMBL/GenBank/DDBJ whole genome shotgun (WGS) entry which is preliminary data.</text>
</comment>
<evidence type="ECO:0000256" key="2">
    <source>
        <dbReference type="ARBA" id="ARBA00019671"/>
    </source>
</evidence>
<protein>
    <recommendedName>
        <fullName evidence="2">Platelet-derived growth factor receptor-like protein</fullName>
    </recommendedName>
</protein>
<dbReference type="PANTHER" id="PTHR15360:SF4">
    <property type="entry name" value="PROTEIN KINASE DOMAIN-CONTAINING PROTEIN"/>
    <property type="match status" value="1"/>
</dbReference>
<sequence length="437" mass="49918">MVYVLNSTPVQVDPLGFHYIQLKKGDRLSLECNSYLSTSIVLPGNQYTKSLHYNKSDVDVEDTGVYACKCPRSFLCAEPKVYVYVHDEDGLGFLPLTSPDEPIQMPFIPETNIEIPCRPTIHSTRQDMQLLIDDATMPEYNIEFDPRKGFRVPVPGIEVFSYTCQHKSGVSQTILVEIFNRSQEQGMFPRTKRSFDGFEQGNAKVMDKTPMKLPSAHSQFDEKPKTIEINGELYQSVPYDSEELQRIYESAQLLLLACIALGNRSSSFFIRVRDGDGLVILCNSKWLTTYVTFPNETVHISRVLVIRHVQITDAGVYKCACSTFICGEPRIRVIVSVVKDEGFLPAERYIWQQPSTAPELIIPCRTRENTTKWDVELKIENIKLPAAKLNYDPRIGFQFPFPHLGTYNFTCTWQNTYQQSFVVTVEDEKISNKKRVS</sequence>
<evidence type="ECO:0000313" key="5">
    <source>
        <dbReference type="Proteomes" id="UP000218231"/>
    </source>
</evidence>
<proteinExistence type="predicted"/>
<reference evidence="4 5" key="1">
    <citation type="journal article" date="2017" name="Curr. Biol.">
        <title>Genome architecture and evolution of a unichromosomal asexual nematode.</title>
        <authorList>
            <person name="Fradin H."/>
            <person name="Zegar C."/>
            <person name="Gutwein M."/>
            <person name="Lucas J."/>
            <person name="Kovtun M."/>
            <person name="Corcoran D."/>
            <person name="Baugh L.R."/>
            <person name="Kiontke K."/>
            <person name="Gunsalus K."/>
            <person name="Fitch D.H."/>
            <person name="Piano F."/>
        </authorList>
    </citation>
    <scope>NUCLEOTIDE SEQUENCE [LARGE SCALE GENOMIC DNA]</scope>
    <source>
        <strain evidence="4">PF1309</strain>
    </source>
</reference>
<evidence type="ECO:0000256" key="1">
    <source>
        <dbReference type="ARBA" id="ARBA00011360"/>
    </source>
</evidence>
<dbReference type="PANTHER" id="PTHR15360">
    <property type="entry name" value="PLATELET-DERIVED GROWTH FACTOR RECEPTOR LIKE"/>
    <property type="match status" value="1"/>
</dbReference>
<organism evidence="4 5">
    <name type="scientific">Diploscapter pachys</name>
    <dbReference type="NCBI Taxonomy" id="2018661"/>
    <lineage>
        <taxon>Eukaryota</taxon>
        <taxon>Metazoa</taxon>
        <taxon>Ecdysozoa</taxon>
        <taxon>Nematoda</taxon>
        <taxon>Chromadorea</taxon>
        <taxon>Rhabditida</taxon>
        <taxon>Rhabditina</taxon>
        <taxon>Rhabditomorpha</taxon>
        <taxon>Rhabditoidea</taxon>
        <taxon>Rhabditidae</taxon>
        <taxon>Diploscapter</taxon>
    </lineage>
</organism>
<dbReference type="Proteomes" id="UP000218231">
    <property type="component" value="Unassembled WGS sequence"/>
</dbReference>
<dbReference type="InterPro" id="IPR042495">
    <property type="entry name" value="PDGFRL"/>
</dbReference>
<name>A0A2A2JSR1_9BILA</name>
<dbReference type="InterPro" id="IPR013783">
    <property type="entry name" value="Ig-like_fold"/>
</dbReference>
<comment type="subunit">
    <text evidence="1">Forms a complex composed of PDGFRL, TNK2 and GRB2.</text>
</comment>
<dbReference type="EMBL" id="LIAE01010252">
    <property type="protein sequence ID" value="PAV64602.1"/>
    <property type="molecule type" value="Genomic_DNA"/>
</dbReference>